<dbReference type="PANTHER" id="PTHR23159:SF31">
    <property type="entry name" value="CENTROSOME-ASSOCIATED PROTEIN CEP250 ISOFORM X1"/>
    <property type="match status" value="1"/>
</dbReference>
<organism evidence="3 4">
    <name type="scientific">Discostella pseudostelligera</name>
    <dbReference type="NCBI Taxonomy" id="259834"/>
    <lineage>
        <taxon>Eukaryota</taxon>
        <taxon>Sar</taxon>
        <taxon>Stramenopiles</taxon>
        <taxon>Ochrophyta</taxon>
        <taxon>Bacillariophyta</taxon>
        <taxon>Coscinodiscophyceae</taxon>
        <taxon>Thalassiosirophycidae</taxon>
        <taxon>Stephanodiscales</taxon>
        <taxon>Stephanodiscaceae</taxon>
        <taxon>Discostella</taxon>
    </lineage>
</organism>
<sequence>HAPSTTNPFLNDDDDDDGNSSPGLNESMKLMEEKLKSIDNSKFMHFDHNYTTTDDDDDDDIDGDGFTSESKSSCGGGVDNAMTKKKKKSKSGATGLIKMFGKKKEKMRLRRQQQLQEQQQKQSQSRYHRPIVDSDYSSSEENDVNSHISGEEDYHTSDKARRSSKTAQNPSYGGGGIGVPNGNGSQLTTAQLEDELYRYKLETLNLTDACRDLLEQLDEVEGRLGTVQAQATFRIHALEAELQDNTLGLKSLVKMTSTEMDGRLEALRAVSKTMSVQAARLKERDGELVLLEQRLRKAQREVRRLKRQNKKVMDEKTYLKTRLDELNQSKYQLEEDMQALVTENEVKAVAMSAEEQSKMEDILKELEEKLDQLENVKSELECKDRELIELVAHVEEKDGEVMKMRQELDTKEHDIDRLEAQLEKVRRELLDAAAAARTAEEARVEAEDREAIIRSELDTALRQMEEVTSKVVILERQESELKKELESAKESEDARAKIEEQRALLAEVQNEVEMLREEKEAALIALSDAHATHDGRIAILEAEIDSLNKDVDVHREQMELAQSMLEEKETLAAELRDQLEIAMKEEATHLEELEEQLASRSRDVNKITIELDERNNYIEILENKLEMARKEFIDYQTEIETRAIAEEGSVAAGDDGTVHSTSTVPHKDHLVKLTEKDTQIDHLEREIRASKLQVEQLGFELGEKDKHADHLSTELERRKAKVEEIEAKLNEKDKTVESLHKQINNEKEAFNAICEKLTKLQVDLSIAVESAEAAEEAHQQAKSEMQAAEAARQDALNELEKLKSLVEELDHKREAAVAEVELLKSEADKERKSSIQAAATLAATNAARQVEMEMTIEKLEKEIKSELKEREEDANRLARRLQEAKDDLINYKRDIEAEREKIEAEKEAEVLKRVADRDYFDEDDVMSTNSNVSDEGGGSNRGKGLLGGLFQRSSNDIESDYAVDWKAKAREKDARIAQLEKSLADNSLSLGNLRMELVAVTSKFKEDESQRRLLIQRLENENQAFSQKLEILETEFGGSAAMGMSLTDMTTTTGASQQTERDNMKLKKQKRVYEARIESLQTQLSEIQQIVPELMSKSKLQIQKLENVIEHQRQETKENETKLMQEVAKLREQNEQLQAATRSRLQSSDVERQHEIEELRLRLEAREATIKKLEALGSSSGSIRKKGGKILRKKKKKSAAANDDGDMSVLSVSTWGTEQQL</sequence>
<gene>
    <name evidence="3" type="ORF">ACHAWU_004132</name>
</gene>
<feature type="region of interest" description="Disordered" evidence="2">
    <location>
        <begin position="1175"/>
        <end position="1221"/>
    </location>
</feature>
<dbReference type="Proteomes" id="UP001530293">
    <property type="component" value="Unassembled WGS sequence"/>
</dbReference>
<keyword evidence="1" id="KW-0175">Coiled coil</keyword>
<feature type="non-terminal residue" evidence="3">
    <location>
        <position position="1"/>
    </location>
</feature>
<evidence type="ECO:0000313" key="4">
    <source>
        <dbReference type="Proteomes" id="UP001530293"/>
    </source>
</evidence>
<dbReference type="PANTHER" id="PTHR23159">
    <property type="entry name" value="CENTROSOMAL PROTEIN 2"/>
    <property type="match status" value="1"/>
</dbReference>
<dbReference type="EMBL" id="JALLBG020000088">
    <property type="protein sequence ID" value="KAL3766132.1"/>
    <property type="molecule type" value="Genomic_DNA"/>
</dbReference>
<feature type="compositionally biased region" description="Basic residues" evidence="2">
    <location>
        <begin position="1183"/>
        <end position="1198"/>
    </location>
</feature>
<dbReference type="Gene3D" id="1.10.287.1490">
    <property type="match status" value="1"/>
</dbReference>
<feature type="compositionally biased region" description="Basic and acidic residues" evidence="2">
    <location>
        <begin position="149"/>
        <end position="161"/>
    </location>
</feature>
<comment type="caution">
    <text evidence="3">The sequence shown here is derived from an EMBL/GenBank/DDBJ whole genome shotgun (WGS) entry which is preliminary data.</text>
</comment>
<keyword evidence="4" id="KW-1185">Reference proteome</keyword>
<feature type="coiled-coil region" evidence="1">
    <location>
        <begin position="281"/>
        <end position="638"/>
    </location>
</feature>
<evidence type="ECO:0000256" key="1">
    <source>
        <dbReference type="SAM" id="Coils"/>
    </source>
</evidence>
<evidence type="ECO:0000256" key="2">
    <source>
        <dbReference type="SAM" id="MobiDB-lite"/>
    </source>
</evidence>
<feature type="compositionally biased region" description="Gly residues" evidence="2">
    <location>
        <begin position="172"/>
        <end position="181"/>
    </location>
</feature>
<feature type="compositionally biased region" description="Acidic residues" evidence="2">
    <location>
        <begin position="53"/>
        <end position="63"/>
    </location>
</feature>
<feature type="compositionally biased region" description="Basic residues" evidence="2">
    <location>
        <begin position="100"/>
        <end position="111"/>
    </location>
</feature>
<feature type="compositionally biased region" description="Low complexity" evidence="2">
    <location>
        <begin position="112"/>
        <end position="125"/>
    </location>
</feature>
<feature type="region of interest" description="Disordered" evidence="2">
    <location>
        <begin position="46"/>
        <end position="186"/>
    </location>
</feature>
<reference evidence="3 4" key="1">
    <citation type="submission" date="2024-10" db="EMBL/GenBank/DDBJ databases">
        <title>Updated reference genomes for cyclostephanoid diatoms.</title>
        <authorList>
            <person name="Roberts W.R."/>
            <person name="Alverson A.J."/>
        </authorList>
    </citation>
    <scope>NUCLEOTIDE SEQUENCE [LARGE SCALE GENOMIC DNA]</scope>
    <source>
        <strain evidence="3 4">AJA232-27</strain>
    </source>
</reference>
<dbReference type="AlphaFoldDB" id="A0ABD3MV58"/>
<name>A0ABD3MV58_9STRA</name>
<proteinExistence type="predicted"/>
<feature type="region of interest" description="Disordered" evidence="2">
    <location>
        <begin position="1"/>
        <end position="27"/>
    </location>
</feature>
<protein>
    <submittedName>
        <fullName evidence="3">Uncharacterized protein</fullName>
    </submittedName>
</protein>
<evidence type="ECO:0000313" key="3">
    <source>
        <dbReference type="EMBL" id="KAL3766132.1"/>
    </source>
</evidence>
<feature type="compositionally biased region" description="Polar residues" evidence="2">
    <location>
        <begin position="1210"/>
        <end position="1221"/>
    </location>
</feature>
<accession>A0ABD3MV58</accession>
<feature type="coiled-coil region" evidence="1">
    <location>
        <begin position="673"/>
        <end position="912"/>
    </location>
</feature>